<dbReference type="OrthoDB" id="435402at2759"/>
<protein>
    <submittedName>
        <fullName evidence="2">1355_t:CDS:1</fullName>
    </submittedName>
</protein>
<feature type="compositionally biased region" description="Basic and acidic residues" evidence="1">
    <location>
        <begin position="1"/>
        <end position="18"/>
    </location>
</feature>
<dbReference type="Proteomes" id="UP000789572">
    <property type="component" value="Unassembled WGS sequence"/>
</dbReference>
<reference evidence="2" key="1">
    <citation type="submission" date="2021-06" db="EMBL/GenBank/DDBJ databases">
        <authorList>
            <person name="Kallberg Y."/>
            <person name="Tangrot J."/>
            <person name="Rosling A."/>
        </authorList>
    </citation>
    <scope>NUCLEOTIDE SEQUENCE</scope>
    <source>
        <strain evidence="2">IA702</strain>
    </source>
</reference>
<dbReference type="GO" id="GO:0031047">
    <property type="term" value="P:regulatory ncRNA-mediated gene silencing"/>
    <property type="evidence" value="ECO:0007669"/>
    <property type="project" value="InterPro"/>
</dbReference>
<feature type="region of interest" description="Disordered" evidence="1">
    <location>
        <begin position="1"/>
        <end position="101"/>
    </location>
</feature>
<name>A0A9N9E0T3_9GLOM</name>
<feature type="non-terminal residue" evidence="2">
    <location>
        <position position="187"/>
    </location>
</feature>
<feature type="compositionally biased region" description="Pro residues" evidence="1">
    <location>
        <begin position="38"/>
        <end position="47"/>
    </location>
</feature>
<evidence type="ECO:0000313" key="3">
    <source>
        <dbReference type="Proteomes" id="UP000789572"/>
    </source>
</evidence>
<evidence type="ECO:0000256" key="1">
    <source>
        <dbReference type="SAM" id="MobiDB-lite"/>
    </source>
</evidence>
<evidence type="ECO:0000313" key="2">
    <source>
        <dbReference type="EMBL" id="CAG8656320.1"/>
    </source>
</evidence>
<sequence>MDDVSKESLMKSSKKSDDVVDNTAPGKTIVTEEDDLPPLLPLPPKPSPQLESLPPDSSPTSDISTPDASASPTSSQSDQLEQTESTPIGEPVRLESPKDEDAEVLYARSDPLNHRIERAIQRYKKNRKFNTTRHQILSSYLSYGGINTSQKAFLGNGDEVDPEDDADIIAAKQATDLIDDDVIDSSE</sequence>
<comment type="caution">
    <text evidence="2">The sequence shown here is derived from an EMBL/GenBank/DDBJ whole genome shotgun (WGS) entry which is preliminary data.</text>
</comment>
<organism evidence="2 3">
    <name type="scientific">Paraglomus occultum</name>
    <dbReference type="NCBI Taxonomy" id="144539"/>
    <lineage>
        <taxon>Eukaryota</taxon>
        <taxon>Fungi</taxon>
        <taxon>Fungi incertae sedis</taxon>
        <taxon>Mucoromycota</taxon>
        <taxon>Glomeromycotina</taxon>
        <taxon>Glomeromycetes</taxon>
        <taxon>Paraglomerales</taxon>
        <taxon>Paraglomeraceae</taxon>
        <taxon>Paraglomus</taxon>
    </lineage>
</organism>
<dbReference type="InterPro" id="IPR018606">
    <property type="entry name" value="Arb1"/>
</dbReference>
<dbReference type="Pfam" id="PF09692">
    <property type="entry name" value="Arb1"/>
    <property type="match status" value="1"/>
</dbReference>
<dbReference type="GO" id="GO:0033167">
    <property type="term" value="C:ARC complex"/>
    <property type="evidence" value="ECO:0007669"/>
    <property type="project" value="InterPro"/>
</dbReference>
<dbReference type="EMBL" id="CAJVPJ010004866">
    <property type="protein sequence ID" value="CAG8656320.1"/>
    <property type="molecule type" value="Genomic_DNA"/>
</dbReference>
<accession>A0A9N9E0T3</accession>
<dbReference type="AlphaFoldDB" id="A0A9N9E0T3"/>
<proteinExistence type="predicted"/>
<gene>
    <name evidence="2" type="ORF">POCULU_LOCUS10220</name>
</gene>
<feature type="compositionally biased region" description="Low complexity" evidence="1">
    <location>
        <begin position="48"/>
        <end position="79"/>
    </location>
</feature>
<keyword evidence="3" id="KW-1185">Reference proteome</keyword>